<dbReference type="AlphaFoldDB" id="A0A8T0GV52"/>
<sequence length="108" mass="12120">MEEKPGSQCKTTPRRSVCNVHATIKDRHKVSSNPFSLQSFLVTKNFPNTHMTPRQYLGNTSAITYRYPTSTPAKNLNISSLSSYLISHVSKTPSQQLTTNYSSVAIWL</sequence>
<protein>
    <submittedName>
        <fullName evidence="1">Uncharacterized protein</fullName>
    </submittedName>
</protein>
<keyword evidence="2" id="KW-1185">Reference proteome</keyword>
<proteinExistence type="predicted"/>
<comment type="caution">
    <text evidence="1">The sequence shown here is derived from an EMBL/GenBank/DDBJ whole genome shotgun (WGS) entry which is preliminary data.</text>
</comment>
<organism evidence="1 2">
    <name type="scientific">Ceratodon purpureus</name>
    <name type="common">Fire moss</name>
    <name type="synonym">Dicranum purpureum</name>
    <dbReference type="NCBI Taxonomy" id="3225"/>
    <lineage>
        <taxon>Eukaryota</taxon>
        <taxon>Viridiplantae</taxon>
        <taxon>Streptophyta</taxon>
        <taxon>Embryophyta</taxon>
        <taxon>Bryophyta</taxon>
        <taxon>Bryophytina</taxon>
        <taxon>Bryopsida</taxon>
        <taxon>Dicranidae</taxon>
        <taxon>Pseudoditrichales</taxon>
        <taxon>Ditrichaceae</taxon>
        <taxon>Ceratodon</taxon>
    </lineage>
</organism>
<reference evidence="1" key="1">
    <citation type="submission" date="2020-06" db="EMBL/GenBank/DDBJ databases">
        <title>WGS assembly of Ceratodon purpureus strain R40.</title>
        <authorList>
            <person name="Carey S.B."/>
            <person name="Jenkins J."/>
            <person name="Shu S."/>
            <person name="Lovell J.T."/>
            <person name="Sreedasyam A."/>
            <person name="Maumus F."/>
            <person name="Tiley G.P."/>
            <person name="Fernandez-Pozo N."/>
            <person name="Barry K."/>
            <person name="Chen C."/>
            <person name="Wang M."/>
            <person name="Lipzen A."/>
            <person name="Daum C."/>
            <person name="Saski C.A."/>
            <person name="Payton A.C."/>
            <person name="Mcbreen J.C."/>
            <person name="Conrad R.E."/>
            <person name="Kollar L.M."/>
            <person name="Olsson S."/>
            <person name="Huttunen S."/>
            <person name="Landis J.B."/>
            <person name="Wickett N.J."/>
            <person name="Johnson M.G."/>
            <person name="Rensing S.A."/>
            <person name="Grimwood J."/>
            <person name="Schmutz J."/>
            <person name="Mcdaniel S.F."/>
        </authorList>
    </citation>
    <scope>NUCLEOTIDE SEQUENCE</scope>
    <source>
        <strain evidence="1">R40</strain>
    </source>
</reference>
<name>A0A8T0GV52_CERPU</name>
<evidence type="ECO:0000313" key="2">
    <source>
        <dbReference type="Proteomes" id="UP000822688"/>
    </source>
</evidence>
<dbReference type="Proteomes" id="UP000822688">
    <property type="component" value="Chromosome 8"/>
</dbReference>
<accession>A0A8T0GV52</accession>
<evidence type="ECO:0000313" key="1">
    <source>
        <dbReference type="EMBL" id="KAG0563621.1"/>
    </source>
</evidence>
<gene>
    <name evidence="1" type="ORF">KC19_8G045900</name>
</gene>
<dbReference type="EMBL" id="CM026429">
    <property type="protein sequence ID" value="KAG0563621.1"/>
    <property type="molecule type" value="Genomic_DNA"/>
</dbReference>